<accession>A0A2P2E3R3</accession>
<protein>
    <recommendedName>
        <fullName evidence="4">PF05987 domain protein</fullName>
    </recommendedName>
</protein>
<organism evidence="2 3">
    <name type="scientific">Leptospira ryugenii</name>
    <dbReference type="NCBI Taxonomy" id="1917863"/>
    <lineage>
        <taxon>Bacteria</taxon>
        <taxon>Pseudomonadati</taxon>
        <taxon>Spirochaetota</taxon>
        <taxon>Spirochaetia</taxon>
        <taxon>Leptospirales</taxon>
        <taxon>Leptospiraceae</taxon>
        <taxon>Leptospira</taxon>
    </lineage>
</organism>
<keyword evidence="3" id="KW-1185">Reference proteome</keyword>
<evidence type="ECO:0000256" key="1">
    <source>
        <dbReference type="SAM" id="Phobius"/>
    </source>
</evidence>
<feature type="transmembrane region" description="Helical" evidence="1">
    <location>
        <begin position="142"/>
        <end position="164"/>
    </location>
</feature>
<feature type="transmembrane region" description="Helical" evidence="1">
    <location>
        <begin position="196"/>
        <end position="218"/>
    </location>
</feature>
<dbReference type="AlphaFoldDB" id="A0A2P2E3R3"/>
<name>A0A2P2E3R3_9LEPT</name>
<feature type="transmembrane region" description="Helical" evidence="1">
    <location>
        <begin position="73"/>
        <end position="94"/>
    </location>
</feature>
<dbReference type="OrthoDB" id="9765721at2"/>
<comment type="caution">
    <text evidence="2">The sequence shown here is derived from an EMBL/GenBank/DDBJ whole genome shotgun (WGS) entry which is preliminary data.</text>
</comment>
<dbReference type="InterPro" id="IPR010295">
    <property type="entry name" value="DUF898"/>
</dbReference>
<feature type="transmembrane region" description="Helical" evidence="1">
    <location>
        <begin position="100"/>
        <end position="121"/>
    </location>
</feature>
<keyword evidence="1" id="KW-0472">Membrane</keyword>
<keyword evidence="1" id="KW-1133">Transmembrane helix</keyword>
<evidence type="ECO:0000313" key="2">
    <source>
        <dbReference type="EMBL" id="GBF51521.1"/>
    </source>
</evidence>
<keyword evidence="1" id="KW-0812">Transmembrane</keyword>
<evidence type="ECO:0008006" key="4">
    <source>
        <dbReference type="Google" id="ProtNLM"/>
    </source>
</evidence>
<proteinExistence type="predicted"/>
<evidence type="ECO:0000313" key="3">
    <source>
        <dbReference type="Proteomes" id="UP000245133"/>
    </source>
</evidence>
<dbReference type="Proteomes" id="UP000245133">
    <property type="component" value="Unassembled WGS sequence"/>
</dbReference>
<dbReference type="EMBL" id="BFBB01000008">
    <property type="protein sequence ID" value="GBF51521.1"/>
    <property type="molecule type" value="Genomic_DNA"/>
</dbReference>
<feature type="transmembrane region" description="Helical" evidence="1">
    <location>
        <begin position="15"/>
        <end position="36"/>
    </location>
</feature>
<sequence>MDNRRLEYKGKGEDLLLIFLKNIFLTIVTLGIYSFWAKTNVQKYNAQNLYWAGEAFAFHGSGKERLLGFLKALVILAVAGLVIVAISSLLALVHPFAQLFGTYLLIVFFLIGLNPFIIVGNKRYFTSRSSYRNVRFGFSGKALDIIKIYALGILLCILTLGIYYPWFYAKKESYIGSKTRYGNAYFTLTLNGKDLFFIYLKVIILTIVTLGIYIPWFIAEKYNYTWSQTSFQGKRFRSDLSGGKVLGYSILAYFLIFFTFGIGYGWAVVLMNQLFYHAIELEEEIDFESILAQPDLGANAITEGLDSLAEAFENFLG</sequence>
<gene>
    <name evidence="2" type="ORF">LPTSP4_30590</name>
</gene>
<reference evidence="2 3" key="1">
    <citation type="submission" date="2018-02" db="EMBL/GenBank/DDBJ databases">
        <title>Novel Leptospira species isolated from soil and water in Japan.</title>
        <authorList>
            <person name="Nakao R."/>
            <person name="Masuzawa T."/>
        </authorList>
    </citation>
    <scope>NUCLEOTIDE SEQUENCE [LARGE SCALE GENOMIC DNA]</scope>
    <source>
        <strain evidence="2 3">YH101</strain>
    </source>
</reference>
<dbReference type="RefSeq" id="WP_108977846.1">
    <property type="nucleotide sequence ID" value="NZ_BFBB01000008.1"/>
</dbReference>
<dbReference type="Pfam" id="PF05987">
    <property type="entry name" value="DUF898"/>
    <property type="match status" value="2"/>
</dbReference>
<feature type="transmembrane region" description="Helical" evidence="1">
    <location>
        <begin position="245"/>
        <end position="267"/>
    </location>
</feature>